<reference evidence="4" key="1">
    <citation type="submission" date="2020-06" db="EMBL/GenBank/DDBJ databases">
        <authorList>
            <person name="Li T."/>
            <person name="Hu X."/>
            <person name="Zhang T."/>
            <person name="Song X."/>
            <person name="Zhang H."/>
            <person name="Dai N."/>
            <person name="Sheng W."/>
            <person name="Hou X."/>
            <person name="Wei L."/>
        </authorList>
    </citation>
    <scope>NUCLEOTIDE SEQUENCE</scope>
    <source>
        <strain evidence="4">KEN1</strain>
        <tissue evidence="4">Leaf</tissue>
    </source>
</reference>
<comment type="caution">
    <text evidence="4">The sequence shown here is derived from an EMBL/GenBank/DDBJ whole genome shotgun (WGS) entry which is preliminary data.</text>
</comment>
<dbReference type="PANTHER" id="PTHR32370">
    <property type="entry name" value="OS12G0117600 PROTEIN"/>
    <property type="match status" value="1"/>
</dbReference>
<name>A0AAW2WR12_9LAMI</name>
<organism evidence="4">
    <name type="scientific">Sesamum latifolium</name>
    <dbReference type="NCBI Taxonomy" id="2727402"/>
    <lineage>
        <taxon>Eukaryota</taxon>
        <taxon>Viridiplantae</taxon>
        <taxon>Streptophyta</taxon>
        <taxon>Embryophyta</taxon>
        <taxon>Tracheophyta</taxon>
        <taxon>Spermatophyta</taxon>
        <taxon>Magnoliopsida</taxon>
        <taxon>eudicotyledons</taxon>
        <taxon>Gunneridae</taxon>
        <taxon>Pentapetalae</taxon>
        <taxon>asterids</taxon>
        <taxon>lamiids</taxon>
        <taxon>Lamiales</taxon>
        <taxon>Pedaliaceae</taxon>
        <taxon>Sesamum</taxon>
    </lineage>
</organism>
<feature type="domain" description="NPH3" evidence="3">
    <location>
        <begin position="1"/>
        <end position="97"/>
    </location>
</feature>
<keyword evidence="1" id="KW-0833">Ubl conjugation pathway</keyword>
<comment type="similarity">
    <text evidence="2">Belongs to the NPH3 family.</text>
</comment>
<evidence type="ECO:0000256" key="1">
    <source>
        <dbReference type="ARBA" id="ARBA00022786"/>
    </source>
</evidence>
<dbReference type="InterPro" id="IPR027356">
    <property type="entry name" value="NPH3_dom"/>
</dbReference>
<protein>
    <submittedName>
        <fullName evidence="4">BTB/POZ domain-containing protein</fullName>
    </submittedName>
</protein>
<dbReference type="EMBL" id="JACGWN010000007">
    <property type="protein sequence ID" value="KAL0444142.1"/>
    <property type="molecule type" value="Genomic_DNA"/>
</dbReference>
<gene>
    <name evidence="4" type="ORF">Slati_2136900</name>
</gene>
<accession>A0AAW2WR12</accession>
<sequence>MDLYLAEVAPDPHLKPSTFLALITALPESARDSCDRVYRAMSLYLEVHSGLSDEQKMKVCSGLNYEKLSPEAFDHLAQNANFPSISTAQALVSQQRKLKSLLQDANEGESSKQIVLYAKKFSLSDENEKLKAHLQGMQWRVLELEKVCSKMQIQMTKMMKSRMSSHSTAKSVPRLCS</sequence>
<reference evidence="4" key="2">
    <citation type="journal article" date="2024" name="Plant">
        <title>Genomic evolution and insights into agronomic trait innovations of Sesamum species.</title>
        <authorList>
            <person name="Miao H."/>
            <person name="Wang L."/>
            <person name="Qu L."/>
            <person name="Liu H."/>
            <person name="Sun Y."/>
            <person name="Le M."/>
            <person name="Wang Q."/>
            <person name="Wei S."/>
            <person name="Zheng Y."/>
            <person name="Lin W."/>
            <person name="Duan Y."/>
            <person name="Cao H."/>
            <person name="Xiong S."/>
            <person name="Wang X."/>
            <person name="Wei L."/>
            <person name="Li C."/>
            <person name="Ma Q."/>
            <person name="Ju M."/>
            <person name="Zhao R."/>
            <person name="Li G."/>
            <person name="Mu C."/>
            <person name="Tian Q."/>
            <person name="Mei H."/>
            <person name="Zhang T."/>
            <person name="Gao T."/>
            <person name="Zhang H."/>
        </authorList>
    </citation>
    <scope>NUCLEOTIDE SEQUENCE</scope>
    <source>
        <strain evidence="4">KEN1</strain>
    </source>
</reference>
<evidence type="ECO:0000259" key="3">
    <source>
        <dbReference type="PROSITE" id="PS51649"/>
    </source>
</evidence>
<dbReference type="PROSITE" id="PS51649">
    <property type="entry name" value="NPH3"/>
    <property type="match status" value="1"/>
</dbReference>
<evidence type="ECO:0000313" key="4">
    <source>
        <dbReference type="EMBL" id="KAL0444142.1"/>
    </source>
</evidence>
<evidence type="ECO:0000256" key="2">
    <source>
        <dbReference type="PROSITE-ProRule" id="PRU00982"/>
    </source>
</evidence>
<proteinExistence type="inferred from homology"/>
<dbReference type="Pfam" id="PF03000">
    <property type="entry name" value="NPH3"/>
    <property type="match status" value="1"/>
</dbReference>
<dbReference type="AlphaFoldDB" id="A0AAW2WR12"/>
<dbReference type="InterPro" id="IPR043454">
    <property type="entry name" value="NPH3/RPT2-like"/>
</dbReference>